<dbReference type="AlphaFoldDB" id="A0A844QAE9"/>
<organism evidence="2 3">
    <name type="scientific">Nitratireductor arenosus</name>
    <dbReference type="NCBI Taxonomy" id="2682096"/>
    <lineage>
        <taxon>Bacteria</taxon>
        <taxon>Pseudomonadati</taxon>
        <taxon>Pseudomonadota</taxon>
        <taxon>Alphaproteobacteria</taxon>
        <taxon>Hyphomicrobiales</taxon>
        <taxon>Phyllobacteriaceae</taxon>
        <taxon>Nitratireductor</taxon>
    </lineage>
</organism>
<proteinExistence type="predicted"/>
<evidence type="ECO:0000313" key="2">
    <source>
        <dbReference type="EMBL" id="MVA96142.1"/>
    </source>
</evidence>
<dbReference type="EMBL" id="WPHG01000001">
    <property type="protein sequence ID" value="MVA96142.1"/>
    <property type="molecule type" value="Genomic_DNA"/>
</dbReference>
<feature type="signal peptide" evidence="1">
    <location>
        <begin position="1"/>
        <end position="23"/>
    </location>
</feature>
<dbReference type="RefSeq" id="WP_156711101.1">
    <property type="nucleotide sequence ID" value="NZ_WPHG01000001.1"/>
</dbReference>
<keyword evidence="1" id="KW-0732">Signal</keyword>
<accession>A0A844QAE9</accession>
<comment type="caution">
    <text evidence="2">The sequence shown here is derived from an EMBL/GenBank/DDBJ whole genome shotgun (WGS) entry which is preliminary data.</text>
</comment>
<gene>
    <name evidence="2" type="ORF">GN330_02620</name>
</gene>
<protein>
    <submittedName>
        <fullName evidence="2">DUF3108 domain-containing protein</fullName>
    </submittedName>
</protein>
<reference evidence="2 3" key="1">
    <citation type="submission" date="2019-12" db="EMBL/GenBank/DDBJ databases">
        <title>Nitratireductor arenosus sp. nov., Isolated from sea sand, Jeju island, South Korea.</title>
        <authorList>
            <person name="Kim W."/>
        </authorList>
    </citation>
    <scope>NUCLEOTIDE SEQUENCE [LARGE SCALE GENOMIC DNA]</scope>
    <source>
        <strain evidence="2 3">CAU 1489</strain>
    </source>
</reference>
<keyword evidence="3" id="KW-1185">Reference proteome</keyword>
<dbReference type="InterPro" id="IPR021457">
    <property type="entry name" value="DUF3108"/>
</dbReference>
<dbReference type="Proteomes" id="UP000463224">
    <property type="component" value="Unassembled WGS sequence"/>
</dbReference>
<dbReference type="Pfam" id="PF11306">
    <property type="entry name" value="DUF3108"/>
    <property type="match status" value="1"/>
</dbReference>
<evidence type="ECO:0000256" key="1">
    <source>
        <dbReference type="SAM" id="SignalP"/>
    </source>
</evidence>
<feature type="chain" id="PRO_5033050445" evidence="1">
    <location>
        <begin position="24"/>
        <end position="262"/>
    </location>
</feature>
<sequence>MRPQTWLLPIVFAALFSAATARAEKPHSMRVEQIVTIYGVVIARSSFSSSVSRDSFKVEGRVSSAGLARIFDDTRGTITAVGRFDNDRARPKGYVADYESGKKKKRTQISFADGRVYKAVNAPPVNTKRDDWVPHGATDLVDVADPLSATLVPADREADVCNRTISVFDGALRADLRLSPAGRGTLSAKGYQGDTVVCRAQFVPVSGYRRDNRSLRYIRDNSQIRIAFAQIGATGVYAPVGVTAQTKVGTLTLETKRFELLD</sequence>
<name>A0A844QAE9_9HYPH</name>
<evidence type="ECO:0000313" key="3">
    <source>
        <dbReference type="Proteomes" id="UP000463224"/>
    </source>
</evidence>